<organism evidence="1 2">
    <name type="scientific">Phormidium yuhuli AB48</name>
    <dbReference type="NCBI Taxonomy" id="2940671"/>
    <lineage>
        <taxon>Bacteria</taxon>
        <taxon>Bacillati</taxon>
        <taxon>Cyanobacteriota</taxon>
        <taxon>Cyanophyceae</taxon>
        <taxon>Oscillatoriophycideae</taxon>
        <taxon>Oscillatoriales</taxon>
        <taxon>Oscillatoriaceae</taxon>
        <taxon>Phormidium</taxon>
        <taxon>Phormidium yuhuli</taxon>
    </lineage>
</organism>
<dbReference type="InterPro" id="IPR027417">
    <property type="entry name" value="P-loop_NTPase"/>
</dbReference>
<gene>
    <name evidence="1" type="ORF">NEA10_16245</name>
</gene>
<reference evidence="1" key="1">
    <citation type="submission" date="2022-06" db="EMBL/GenBank/DDBJ databases">
        <title>Genome sequence of Phormidium yuhuli AB48 isolated from an industrial photobioreactor environment.</title>
        <authorList>
            <person name="Qiu Y."/>
            <person name="Noonan A.J.C."/>
            <person name="Dofher K."/>
            <person name="Koch M."/>
            <person name="Kieft B."/>
            <person name="Lin X."/>
            <person name="Ziels R.M."/>
            <person name="Hallam S.J."/>
        </authorList>
    </citation>
    <scope>NUCLEOTIDE SEQUENCE</scope>
    <source>
        <strain evidence="1">AB48</strain>
    </source>
</reference>
<proteinExistence type="predicted"/>
<accession>A0ABY5AMF3</accession>
<evidence type="ECO:0000313" key="1">
    <source>
        <dbReference type="EMBL" id="USR90375.1"/>
    </source>
</evidence>
<dbReference type="Proteomes" id="UP001056708">
    <property type="component" value="Chromosome"/>
</dbReference>
<sequence length="709" mass="79221">MSSQSIWLLGPSRSGKTSYLVAEVAHWLEEMTGEMSEALLTPKLFPGSILVFAATGDNRLRLSEHLLRATGGRGGVTVTTPLGFFQQEVSLFWTLIAQTLGLQVPIPLRLRPETEQMLAQRLWEPYLEDGGLEQLGTRHKRQVRRALDLLQLAGAAGLAPEEIGERLQQGLASEQLEPEAAGVLQEMLLQWRDWCLRRGVLTYGVVLELYWRYLLPDPYYQAQLRQRFLGVAADDVDDYPAISRDLFEVLLGLQRPGLFSFNPEGKIRLGLNADPDTLEGLCGCCNQVIELERPSRGLVESLAEPMIELALNPTYLMQLPASVPSLQTVARSQLLRRVGDEVARLVRYGSVSPAEIAIIAPGLDAIARYSLEHILGGHGIPVRPLQVQRPLFSNPRIRAVLTLLPFFYEGLGRRINRDLVAEMLVMLSQNPRRDEEVTLQFEIDPVRGGTLADACYCPNPEHPELLPAQSFPGGDRLGYRATRAYEQMRQWIEQRRSEIATGAIASPVVLLDRIIGEFCWHGDLADDQREALRELLETASHFWEVEARVGGDCRSHTPRERPVAEAVGDFLTLLQRGTVTANPYPLQPRQPEAVTLSTVYQYRSNRLAHRYHFWLDISSPLWLQGGASVLFAAPIFERSRPLPYDAQASQGDDEARLKRILQDLLSRVQEQVILCHSDLAVNGQEQMGPLLALANASVSITEVPLSESP</sequence>
<dbReference type="SUPFAM" id="SSF52540">
    <property type="entry name" value="P-loop containing nucleoside triphosphate hydrolases"/>
    <property type="match status" value="1"/>
</dbReference>
<name>A0ABY5AMF3_9CYAN</name>
<evidence type="ECO:0000313" key="2">
    <source>
        <dbReference type="Proteomes" id="UP001056708"/>
    </source>
</evidence>
<keyword evidence="2" id="KW-1185">Reference proteome</keyword>
<protein>
    <submittedName>
        <fullName evidence="1">Recombinase family protein</fullName>
    </submittedName>
</protein>
<dbReference type="RefSeq" id="WP_252662407.1">
    <property type="nucleotide sequence ID" value="NZ_CP098611.1"/>
</dbReference>
<dbReference type="EMBL" id="CP098611">
    <property type="protein sequence ID" value="USR90375.1"/>
    <property type="molecule type" value="Genomic_DNA"/>
</dbReference>